<sequence length="40" mass="5072">MIDLDRSRIFEKCLKNYQFWAFFIDSDRKIYIFDTLESFR</sequence>
<name>A0A563VYE8_9CYAN</name>
<accession>A0A563VYE8</accession>
<evidence type="ECO:0000313" key="1">
    <source>
        <dbReference type="EMBL" id="VEP16425.1"/>
    </source>
</evidence>
<gene>
    <name evidence="1" type="ORF">H1P_450003</name>
</gene>
<protein>
    <submittedName>
        <fullName evidence="1">Uncharacterized protein</fullName>
    </submittedName>
</protein>
<organism evidence="1 2">
    <name type="scientific">Hyella patelloides LEGE 07179</name>
    <dbReference type="NCBI Taxonomy" id="945734"/>
    <lineage>
        <taxon>Bacteria</taxon>
        <taxon>Bacillati</taxon>
        <taxon>Cyanobacteriota</taxon>
        <taxon>Cyanophyceae</taxon>
        <taxon>Pleurocapsales</taxon>
        <taxon>Hyellaceae</taxon>
        <taxon>Hyella</taxon>
    </lineage>
</organism>
<dbReference type="Proteomes" id="UP000320055">
    <property type="component" value="Unassembled WGS sequence"/>
</dbReference>
<proteinExistence type="predicted"/>
<dbReference type="EMBL" id="CAACVJ010000390">
    <property type="protein sequence ID" value="VEP16425.1"/>
    <property type="molecule type" value="Genomic_DNA"/>
</dbReference>
<evidence type="ECO:0000313" key="2">
    <source>
        <dbReference type="Proteomes" id="UP000320055"/>
    </source>
</evidence>
<reference evidence="1 2" key="1">
    <citation type="submission" date="2019-01" db="EMBL/GenBank/DDBJ databases">
        <authorList>
            <person name="Brito A."/>
        </authorList>
    </citation>
    <scope>NUCLEOTIDE SEQUENCE [LARGE SCALE GENOMIC DNA]</scope>
    <source>
        <strain evidence="1">1</strain>
    </source>
</reference>
<keyword evidence="2" id="KW-1185">Reference proteome</keyword>
<dbReference type="AlphaFoldDB" id="A0A563VYE8"/>